<feature type="binding site" evidence="11">
    <location>
        <begin position="218"/>
        <end position="219"/>
    </location>
    <ligand>
        <name>substrate</name>
    </ligand>
</feature>
<evidence type="ECO:0000256" key="10">
    <source>
        <dbReference type="ARBA" id="ARBA00074775"/>
    </source>
</evidence>
<dbReference type="OrthoDB" id="9805408at2"/>
<accession>A0A451D9W8</accession>
<reference evidence="13 14" key="1">
    <citation type="submission" date="2019-02" db="EMBL/GenBank/DDBJ databases">
        <authorList>
            <person name="Manzano-Marin A."/>
            <person name="Manzano-Marin A."/>
        </authorList>
    </citation>
    <scope>NUCLEOTIDE SEQUENCE [LARGE SCALE GENOMIC DNA]</scope>
    <source>
        <strain evidence="13 14">ErCikochiana</strain>
    </source>
</reference>
<gene>
    <name evidence="11 13" type="primary">dapF</name>
    <name evidence="13" type="ORF">ERCIKOCA2762_318</name>
</gene>
<dbReference type="GO" id="GO:0005829">
    <property type="term" value="C:cytosol"/>
    <property type="evidence" value="ECO:0007669"/>
    <property type="project" value="TreeGrafter"/>
</dbReference>
<dbReference type="InterPro" id="IPR001653">
    <property type="entry name" value="DAP_epimerase_DapF"/>
</dbReference>
<dbReference type="Gene3D" id="3.10.310.10">
    <property type="entry name" value="Diaminopimelate Epimerase, Chain A, domain 1"/>
    <property type="match status" value="2"/>
</dbReference>
<protein>
    <recommendedName>
        <fullName evidence="10 11">Diaminopimelate epimerase</fullName>
        <shortName evidence="11">DAP epimerase</shortName>
        <ecNumber evidence="4 11">5.1.1.7</ecNumber>
    </recommendedName>
    <alternativeName>
        <fullName evidence="11">PLP-independent amino acid racemase</fullName>
    </alternativeName>
</protein>
<keyword evidence="8 11" id="KW-0413">Isomerase</keyword>
<evidence type="ECO:0000256" key="7">
    <source>
        <dbReference type="ARBA" id="ARBA00023154"/>
    </source>
</evidence>
<feature type="site" description="Could be important to modulate the pK values of the two catalytic cysteine residues" evidence="11">
    <location>
        <position position="159"/>
    </location>
</feature>
<sequence length="274" mass="30366">MQFSKMHGLGNDFMIINGVTQYVSLSLSLIRYLADRHRGVGFDQLLIVEPPYNPNLDFHYRIFNSNGGEVTQCGNGARCLARFVHLNRLTNKNNIHVSTKEGYMILHILSKDMICVNMGEPNFLPEKIPFKTETQEIMYMMSISGQNILCGVVSIGNPHCVLQVDDIRTAAVKKIGSAIAEHEQFPEGVNVGFMEVLHPQYIRLRVFERGVGETLACGSGACAAVAIGITRDILENKVRVDLSGGSLDVTWKGKGYPIYMTGSATHIYSGSIYF</sequence>
<dbReference type="RefSeq" id="WP_157988470.1">
    <property type="nucleotide sequence ID" value="NZ_LR217715.1"/>
</dbReference>
<dbReference type="AlphaFoldDB" id="A0A451D9W8"/>
<evidence type="ECO:0000313" key="14">
    <source>
        <dbReference type="Proteomes" id="UP000294368"/>
    </source>
</evidence>
<evidence type="ECO:0000313" key="13">
    <source>
        <dbReference type="EMBL" id="VFP83084.1"/>
    </source>
</evidence>
<feature type="site" description="Could be important to modulate the pK values of the two catalytic cysteine residues" evidence="11">
    <location>
        <position position="208"/>
    </location>
</feature>
<evidence type="ECO:0000256" key="9">
    <source>
        <dbReference type="ARBA" id="ARBA00051712"/>
    </source>
</evidence>
<dbReference type="PANTHER" id="PTHR31689:SF0">
    <property type="entry name" value="DIAMINOPIMELATE EPIMERASE"/>
    <property type="match status" value="1"/>
</dbReference>
<feature type="binding site" evidence="11">
    <location>
        <begin position="74"/>
        <end position="75"/>
    </location>
    <ligand>
        <name>substrate</name>
    </ligand>
</feature>
<keyword evidence="7 11" id="KW-0457">Lysine biosynthesis</keyword>
<keyword evidence="6 11" id="KW-0028">Amino-acid biosynthesis</keyword>
<dbReference type="EMBL" id="LR217715">
    <property type="protein sequence ID" value="VFP83084.1"/>
    <property type="molecule type" value="Genomic_DNA"/>
</dbReference>
<feature type="active site" description="Proton acceptor" evidence="11">
    <location>
        <position position="217"/>
    </location>
</feature>
<evidence type="ECO:0000256" key="1">
    <source>
        <dbReference type="ARBA" id="ARBA00004496"/>
    </source>
</evidence>
<feature type="binding site" evidence="11">
    <location>
        <position position="157"/>
    </location>
    <ligand>
        <name>substrate</name>
    </ligand>
</feature>
<evidence type="ECO:0000256" key="5">
    <source>
        <dbReference type="ARBA" id="ARBA00022490"/>
    </source>
</evidence>
<feature type="active site" description="Proton donor" evidence="11">
    <location>
        <position position="73"/>
    </location>
</feature>
<dbReference type="PROSITE" id="PS01326">
    <property type="entry name" value="DAP_EPIMERASE"/>
    <property type="match status" value="1"/>
</dbReference>
<dbReference type="NCBIfam" id="TIGR00652">
    <property type="entry name" value="DapF"/>
    <property type="match status" value="1"/>
</dbReference>
<dbReference type="PANTHER" id="PTHR31689">
    <property type="entry name" value="DIAMINOPIMELATE EPIMERASE, CHLOROPLASTIC"/>
    <property type="match status" value="1"/>
</dbReference>
<feature type="binding site" evidence="11">
    <location>
        <begin position="208"/>
        <end position="209"/>
    </location>
    <ligand>
        <name>substrate</name>
    </ligand>
</feature>
<evidence type="ECO:0000256" key="6">
    <source>
        <dbReference type="ARBA" id="ARBA00022605"/>
    </source>
</evidence>
<comment type="similarity">
    <text evidence="3 11">Belongs to the diaminopimelate epimerase family.</text>
</comment>
<dbReference type="FunFam" id="3.10.310.10:FF:000001">
    <property type="entry name" value="Diaminopimelate epimerase"/>
    <property type="match status" value="1"/>
</dbReference>
<comment type="subcellular location">
    <subcellularLocation>
        <location evidence="1 11">Cytoplasm</location>
    </subcellularLocation>
</comment>
<comment type="subunit">
    <text evidence="11">Homodimer.</text>
</comment>
<dbReference type="FunFam" id="3.10.310.10:FF:000002">
    <property type="entry name" value="Diaminopimelate epimerase"/>
    <property type="match status" value="1"/>
</dbReference>
<feature type="binding site" evidence="11">
    <location>
        <position position="11"/>
    </location>
    <ligand>
        <name>substrate</name>
    </ligand>
</feature>
<feature type="site" description="Important for dimerization" evidence="11">
    <location>
        <position position="268"/>
    </location>
</feature>
<feature type="binding site" evidence="11">
    <location>
        <position position="44"/>
    </location>
    <ligand>
        <name>substrate</name>
    </ligand>
</feature>
<feature type="binding site" evidence="11">
    <location>
        <position position="190"/>
    </location>
    <ligand>
        <name>substrate</name>
    </ligand>
</feature>
<proteinExistence type="inferred from homology"/>
<dbReference type="InterPro" id="IPR018510">
    <property type="entry name" value="DAP_epimerase_AS"/>
</dbReference>
<dbReference type="EC" id="5.1.1.7" evidence="4 11"/>
<dbReference type="GO" id="GO:0008837">
    <property type="term" value="F:diaminopimelate epimerase activity"/>
    <property type="evidence" value="ECO:0007669"/>
    <property type="project" value="UniProtKB-UniRule"/>
</dbReference>
<evidence type="ECO:0000256" key="4">
    <source>
        <dbReference type="ARBA" id="ARBA00013080"/>
    </source>
</evidence>
<evidence type="ECO:0000256" key="11">
    <source>
        <dbReference type="HAMAP-Rule" id="MF_00197"/>
    </source>
</evidence>
<dbReference type="Pfam" id="PF01678">
    <property type="entry name" value="DAP_epimerase"/>
    <property type="match status" value="2"/>
</dbReference>
<evidence type="ECO:0000256" key="2">
    <source>
        <dbReference type="ARBA" id="ARBA00005196"/>
    </source>
</evidence>
<dbReference type="HAMAP" id="MF_00197">
    <property type="entry name" value="DAP_epimerase"/>
    <property type="match status" value="1"/>
</dbReference>
<evidence type="ECO:0000256" key="12">
    <source>
        <dbReference type="PROSITE-ProRule" id="PRU10125"/>
    </source>
</evidence>
<feature type="binding site" evidence="11">
    <location>
        <position position="64"/>
    </location>
    <ligand>
        <name>substrate</name>
    </ligand>
</feature>
<evidence type="ECO:0000256" key="3">
    <source>
        <dbReference type="ARBA" id="ARBA00010219"/>
    </source>
</evidence>
<dbReference type="SUPFAM" id="SSF54506">
    <property type="entry name" value="Diaminopimelate epimerase-like"/>
    <property type="match status" value="1"/>
</dbReference>
<organism evidence="13 14">
    <name type="scientific">Candidatus Erwinia haradaeae</name>
    <dbReference type="NCBI Taxonomy" id="1922217"/>
    <lineage>
        <taxon>Bacteria</taxon>
        <taxon>Pseudomonadati</taxon>
        <taxon>Pseudomonadota</taxon>
        <taxon>Gammaproteobacteria</taxon>
        <taxon>Enterobacterales</taxon>
        <taxon>Erwiniaceae</taxon>
        <taxon>Erwinia</taxon>
    </lineage>
</organism>
<comment type="catalytic activity">
    <reaction evidence="9 11">
        <text>(2S,6S)-2,6-diaminopimelate = meso-2,6-diaminopimelate</text>
        <dbReference type="Rhea" id="RHEA:15393"/>
        <dbReference type="ChEBI" id="CHEBI:57609"/>
        <dbReference type="ChEBI" id="CHEBI:57791"/>
        <dbReference type="EC" id="5.1.1.7"/>
    </reaction>
</comment>
<comment type="function">
    <text evidence="11">Catalyzes the stereoinversion of LL-2,6-diaminopimelate (L,L-DAP) to meso-diaminopimelate (meso-DAP), a precursor of L-lysine and an essential component of the bacterial peptidoglycan.</text>
</comment>
<dbReference type="GO" id="GO:0009089">
    <property type="term" value="P:lysine biosynthetic process via diaminopimelate"/>
    <property type="evidence" value="ECO:0007669"/>
    <property type="project" value="UniProtKB-UniRule"/>
</dbReference>
<evidence type="ECO:0000256" key="8">
    <source>
        <dbReference type="ARBA" id="ARBA00023235"/>
    </source>
</evidence>
<keyword evidence="5 11" id="KW-0963">Cytoplasm</keyword>
<dbReference type="Proteomes" id="UP000294368">
    <property type="component" value="Chromosome"/>
</dbReference>
<name>A0A451D9W8_9GAMM</name>
<comment type="pathway">
    <text evidence="2 11">Amino-acid biosynthesis; L-lysine biosynthesis via DAP pathway; DL-2,6-diaminopimelate from LL-2,6-diaminopimelate: step 1/1.</text>
</comment>
<dbReference type="UniPathway" id="UPA00034">
    <property type="reaction ID" value="UER00025"/>
</dbReference>
<feature type="active site" evidence="12">
    <location>
        <position position="73"/>
    </location>
</feature>